<keyword evidence="2" id="KW-1185">Reference proteome</keyword>
<evidence type="ECO:0000313" key="1">
    <source>
        <dbReference type="EMBL" id="MDR6244004.1"/>
    </source>
</evidence>
<reference evidence="1 2" key="1">
    <citation type="submission" date="2023-07" db="EMBL/GenBank/DDBJ databases">
        <title>Genomic Encyclopedia of Type Strains, Phase IV (KMG-IV): sequencing the most valuable type-strain genomes for metagenomic binning, comparative biology and taxonomic classification.</title>
        <authorList>
            <person name="Goeker M."/>
        </authorList>
    </citation>
    <scope>NUCLEOTIDE SEQUENCE [LARGE SCALE GENOMIC DNA]</scope>
    <source>
        <strain evidence="1 2">DSM 22170</strain>
    </source>
</reference>
<dbReference type="Proteomes" id="UP001185028">
    <property type="component" value="Unassembled WGS sequence"/>
</dbReference>
<protein>
    <submittedName>
        <fullName evidence="1">Uncharacterized protein</fullName>
    </submittedName>
</protein>
<comment type="caution">
    <text evidence="1">The sequence shown here is derived from an EMBL/GenBank/DDBJ whole genome shotgun (WGS) entry which is preliminary data.</text>
</comment>
<dbReference type="RefSeq" id="WP_188775861.1">
    <property type="nucleotide sequence ID" value="NZ_BMMB01000005.1"/>
</dbReference>
<proteinExistence type="predicted"/>
<accession>A0ABU1IXM1</accession>
<sequence length="110" mass="13559">MNRRQRQKIVPSTWLIVHRQTAQQAYYCIYMLDWKRRACFSWEEWTSISELMQFRVPVRSKIGGHRYTSQPCAKIAKKAIWLHVDEQQYEQLEQLFYRPISHKQWANWLQ</sequence>
<dbReference type="EMBL" id="JAVDQH010000006">
    <property type="protein sequence ID" value="MDR6244004.1"/>
    <property type="molecule type" value="Genomic_DNA"/>
</dbReference>
<evidence type="ECO:0000313" key="2">
    <source>
        <dbReference type="Proteomes" id="UP001185028"/>
    </source>
</evidence>
<gene>
    <name evidence="1" type="ORF">JOC58_001897</name>
</gene>
<organism evidence="1 2">
    <name type="scientific">Paenibacillus hunanensis</name>
    <dbReference type="NCBI Taxonomy" id="539262"/>
    <lineage>
        <taxon>Bacteria</taxon>
        <taxon>Bacillati</taxon>
        <taxon>Bacillota</taxon>
        <taxon>Bacilli</taxon>
        <taxon>Bacillales</taxon>
        <taxon>Paenibacillaceae</taxon>
        <taxon>Paenibacillus</taxon>
    </lineage>
</organism>
<name>A0ABU1IXM1_9BACL</name>